<sequence length="202" mass="22523">MRKKAAIFHGLGGSSKSFWIPWLKTQLEKHKFDVWTPSLIDCSDFDELDKWVEEVKNQTSCRNFDLMIGHSAGGPLILRLLSQSGFTAKHTVSVAGYIKPLHGTPPNDTTYPAGFCVDTIRANSRMLTFVHSDNDPWDCGHEQGEFMRKTLGGTLVVMSGEGHFGSESMKQPYVDFPLLLQHCLLEQDHESGNIDCTPPNIG</sequence>
<dbReference type="Pfam" id="PF06821">
    <property type="entry name" value="Ser_hydrolase"/>
    <property type="match status" value="1"/>
</dbReference>
<evidence type="ECO:0008006" key="3">
    <source>
        <dbReference type="Google" id="ProtNLM"/>
    </source>
</evidence>
<dbReference type="GO" id="GO:0016787">
    <property type="term" value="F:hydrolase activity"/>
    <property type="evidence" value="ECO:0007669"/>
    <property type="project" value="InterPro"/>
</dbReference>
<dbReference type="InterPro" id="IPR010662">
    <property type="entry name" value="RBBP9/YdeN"/>
</dbReference>
<dbReference type="InterPro" id="IPR029058">
    <property type="entry name" value="AB_hydrolase_fold"/>
</dbReference>
<evidence type="ECO:0000313" key="2">
    <source>
        <dbReference type="Proteomes" id="UP000199345"/>
    </source>
</evidence>
<proteinExistence type="predicted"/>
<organism evidence="1 2">
    <name type="scientific">Nitrosomonas marina</name>
    <dbReference type="NCBI Taxonomy" id="917"/>
    <lineage>
        <taxon>Bacteria</taxon>
        <taxon>Pseudomonadati</taxon>
        <taxon>Pseudomonadota</taxon>
        <taxon>Betaproteobacteria</taxon>
        <taxon>Nitrosomonadales</taxon>
        <taxon>Nitrosomonadaceae</taxon>
        <taxon>Nitrosomonas</taxon>
    </lineage>
</organism>
<dbReference type="RefSeq" id="WP_177170344.1">
    <property type="nucleotide sequence ID" value="NZ_FOIA01000017.1"/>
</dbReference>
<dbReference type="Gene3D" id="3.40.50.1820">
    <property type="entry name" value="alpha/beta hydrolase"/>
    <property type="match status" value="1"/>
</dbReference>
<keyword evidence="2" id="KW-1185">Reference proteome</keyword>
<gene>
    <name evidence="1" type="ORF">SAMN05216326_11743</name>
</gene>
<evidence type="ECO:0000313" key="1">
    <source>
        <dbReference type="EMBL" id="SET25675.1"/>
    </source>
</evidence>
<dbReference type="Proteomes" id="UP000199345">
    <property type="component" value="Unassembled WGS sequence"/>
</dbReference>
<reference evidence="2" key="1">
    <citation type="submission" date="2016-10" db="EMBL/GenBank/DDBJ databases">
        <authorList>
            <person name="Varghese N."/>
            <person name="Submissions S."/>
        </authorList>
    </citation>
    <scope>NUCLEOTIDE SEQUENCE [LARGE SCALE GENOMIC DNA]</scope>
    <source>
        <strain evidence="2">Nm71</strain>
    </source>
</reference>
<protein>
    <recommendedName>
        <fullName evidence="3">Alpha/beta hydrolase family protein</fullName>
    </recommendedName>
</protein>
<dbReference type="PANTHER" id="PTHR15394:SF3">
    <property type="entry name" value="SERINE HYDROLASE RBBP9"/>
    <property type="match status" value="1"/>
</dbReference>
<dbReference type="AlphaFoldDB" id="A0A1I0D242"/>
<dbReference type="PANTHER" id="PTHR15394">
    <property type="entry name" value="SERINE HYDROLASE RBBP9"/>
    <property type="match status" value="1"/>
</dbReference>
<dbReference type="SUPFAM" id="SSF53474">
    <property type="entry name" value="alpha/beta-Hydrolases"/>
    <property type="match status" value="1"/>
</dbReference>
<name>A0A1I0D242_9PROT</name>
<dbReference type="EMBL" id="FOIA01000017">
    <property type="protein sequence ID" value="SET25675.1"/>
    <property type="molecule type" value="Genomic_DNA"/>
</dbReference>
<accession>A0A1I0D242</accession>